<keyword evidence="4 14" id="KW-0808">Transferase</keyword>
<feature type="active site" evidence="14">
    <location>
        <position position="113"/>
    </location>
</feature>
<dbReference type="SUPFAM" id="SSF53901">
    <property type="entry name" value="Thiolase-like"/>
    <property type="match status" value="1"/>
</dbReference>
<evidence type="ECO:0000256" key="4">
    <source>
        <dbReference type="ARBA" id="ARBA00022679"/>
    </source>
</evidence>
<feature type="active site" evidence="14">
    <location>
        <position position="253"/>
    </location>
</feature>
<evidence type="ECO:0000259" key="16">
    <source>
        <dbReference type="Pfam" id="PF08545"/>
    </source>
</evidence>
<dbReference type="GO" id="GO:0006633">
    <property type="term" value="P:fatty acid biosynthetic process"/>
    <property type="evidence" value="ECO:0007669"/>
    <property type="project" value="UniProtKB-UniRule"/>
</dbReference>
<comment type="subunit">
    <text evidence="14">Homodimer.</text>
</comment>
<dbReference type="GO" id="GO:0005737">
    <property type="term" value="C:cytoplasm"/>
    <property type="evidence" value="ECO:0007669"/>
    <property type="project" value="UniProtKB-SubCell"/>
</dbReference>
<keyword evidence="14" id="KW-0963">Cytoplasm</keyword>
<dbReference type="RefSeq" id="WP_338535047.1">
    <property type="nucleotide sequence ID" value="NZ_AP028654.1"/>
</dbReference>
<evidence type="ECO:0000256" key="7">
    <source>
        <dbReference type="ARBA" id="ARBA00023160"/>
    </source>
</evidence>
<accession>A0AAU9E496</accession>
<evidence type="ECO:0000259" key="15">
    <source>
        <dbReference type="Pfam" id="PF08541"/>
    </source>
</evidence>
<dbReference type="HAMAP" id="MF_01815">
    <property type="entry name" value="FabH"/>
    <property type="match status" value="1"/>
</dbReference>
<dbReference type="PANTHER" id="PTHR43091:SF1">
    <property type="entry name" value="BETA-KETOACYL-[ACYL-CARRIER-PROTEIN] SYNTHASE III, CHLOROPLASTIC"/>
    <property type="match status" value="1"/>
</dbReference>
<evidence type="ECO:0000256" key="10">
    <source>
        <dbReference type="ARBA" id="ARBA00051096"/>
    </source>
</evidence>
<dbReference type="InterPro" id="IPR016039">
    <property type="entry name" value="Thiolase-like"/>
</dbReference>
<dbReference type="Proteomes" id="UP001321786">
    <property type="component" value="Chromosome"/>
</dbReference>
<dbReference type="InterPro" id="IPR013747">
    <property type="entry name" value="ACP_syn_III_C"/>
</dbReference>
<keyword evidence="8 14" id="KW-0511">Multifunctional enzyme</keyword>
<dbReference type="Pfam" id="PF08545">
    <property type="entry name" value="ACP_syn_III"/>
    <property type="match status" value="1"/>
</dbReference>
<evidence type="ECO:0000313" key="18">
    <source>
        <dbReference type="Proteomes" id="UP001321786"/>
    </source>
</evidence>
<evidence type="ECO:0000256" key="12">
    <source>
        <dbReference type="ARBA" id="ARBA00052467"/>
    </source>
</evidence>
<evidence type="ECO:0000256" key="3">
    <source>
        <dbReference type="ARBA" id="ARBA00022516"/>
    </source>
</evidence>
<keyword evidence="18" id="KW-1185">Reference proteome</keyword>
<gene>
    <name evidence="14" type="primary">fabH</name>
    <name evidence="17" type="ORF">HLPR_17420</name>
</gene>
<dbReference type="CDD" id="cd00830">
    <property type="entry name" value="KAS_III"/>
    <property type="match status" value="1"/>
</dbReference>
<reference evidence="17 18" key="1">
    <citation type="submission" date="2023-08" db="EMBL/GenBank/DDBJ databases">
        <title>Helicovermis profunda gen. nov., sp. nov., a novel mesophilic, fermentative bacterium within the Bacillota from a deep-sea hydrothermal vent chimney.</title>
        <authorList>
            <person name="Miyazaki U."/>
            <person name="Mizutani D."/>
            <person name="Hashimoto Y."/>
            <person name="Tame A."/>
            <person name="Sawayama S."/>
            <person name="Miyazaki J."/>
            <person name="Takai K."/>
            <person name="Nakagawa S."/>
        </authorList>
    </citation>
    <scope>NUCLEOTIDE SEQUENCE [LARGE SCALE GENOMIC DNA]</scope>
    <source>
        <strain evidence="17 18">S502</strain>
    </source>
</reference>
<dbReference type="EC" id="2.3.1.180" evidence="14"/>
<comment type="catalytic activity">
    <reaction evidence="11">
        <text>(2S)-2-methylbutanoyl-CoA + malonyl-[ACP] + H(+) = (4S)-4-methyl-3-oxohexanoyl-[ACP] + CO2 + CoA</text>
        <dbReference type="Rhea" id="RHEA:42276"/>
        <dbReference type="Rhea" id="RHEA-COMP:9623"/>
        <dbReference type="Rhea" id="RHEA-COMP:17148"/>
        <dbReference type="ChEBI" id="CHEBI:15378"/>
        <dbReference type="ChEBI" id="CHEBI:16526"/>
        <dbReference type="ChEBI" id="CHEBI:57287"/>
        <dbReference type="ChEBI" id="CHEBI:78449"/>
        <dbReference type="ChEBI" id="CHEBI:88166"/>
        <dbReference type="ChEBI" id="CHEBI:167462"/>
        <dbReference type="EC" id="2.3.1.300"/>
    </reaction>
    <physiologicalReaction direction="left-to-right" evidence="11">
        <dbReference type="Rhea" id="RHEA:42277"/>
    </physiologicalReaction>
</comment>
<feature type="domain" description="Beta-ketoacyl-[acyl-carrier-protein] synthase III N-terminal" evidence="16">
    <location>
        <begin position="107"/>
        <end position="185"/>
    </location>
</feature>
<comment type="subcellular location">
    <subcellularLocation>
        <location evidence="14">Cytoplasm</location>
    </subcellularLocation>
</comment>
<dbReference type="Pfam" id="PF08541">
    <property type="entry name" value="ACP_syn_III_C"/>
    <property type="match status" value="1"/>
</dbReference>
<dbReference type="InterPro" id="IPR013751">
    <property type="entry name" value="ACP_syn_III_N"/>
</dbReference>
<evidence type="ECO:0000256" key="1">
    <source>
        <dbReference type="ARBA" id="ARBA00005194"/>
    </source>
</evidence>
<protein>
    <recommendedName>
        <fullName evidence="14">Beta-ketoacyl-[acyl-carrier-protein] synthase III</fullName>
        <shortName evidence="14">Beta-ketoacyl-ACP synthase III</shortName>
        <shortName evidence="14">KAS III</shortName>
        <ecNumber evidence="14">2.3.1.180</ecNumber>
    </recommendedName>
    <alternativeName>
        <fullName evidence="14">3-oxoacyl-[acyl-carrier-protein] synthase 3</fullName>
    </alternativeName>
    <alternativeName>
        <fullName evidence="14">3-oxoacyl-[acyl-carrier-protein] synthase III</fullName>
    </alternativeName>
</protein>
<comment type="function">
    <text evidence="14">Catalyzes the condensation reaction of fatty acid synthesis by the addition to an acyl acceptor of two carbons from malonyl-ACP. Catalyzes the first condensation reaction which initiates fatty acid synthesis and may therefore play a role in governing the total rate of fatty acid production. Possesses both acetoacetyl-ACP synthase and acetyl transacylase activities. Its substrate specificity determines the biosynthesis of branched-chain and/or straight-chain of fatty acids.</text>
</comment>
<keyword evidence="6 14" id="KW-0443">Lipid metabolism</keyword>
<dbReference type="GO" id="GO:0033818">
    <property type="term" value="F:beta-ketoacyl-acyl-carrier-protein synthase III activity"/>
    <property type="evidence" value="ECO:0007669"/>
    <property type="project" value="UniProtKB-UniRule"/>
</dbReference>
<keyword evidence="3 14" id="KW-0444">Lipid biosynthesis</keyword>
<evidence type="ECO:0000256" key="9">
    <source>
        <dbReference type="ARBA" id="ARBA00023315"/>
    </source>
</evidence>
<feature type="region of interest" description="ACP-binding" evidence="14">
    <location>
        <begin position="254"/>
        <end position="258"/>
    </location>
</feature>
<dbReference type="PANTHER" id="PTHR43091">
    <property type="entry name" value="3-OXOACYL-[ACYL-CARRIER-PROTEIN] SYNTHASE"/>
    <property type="match status" value="1"/>
</dbReference>
<dbReference type="AlphaFoldDB" id="A0AAU9E496"/>
<comment type="pathway">
    <text evidence="1 14">Lipid metabolism; fatty acid biosynthesis.</text>
</comment>
<comment type="domain">
    <text evidence="14">The last Arg residue of the ACP-binding site is essential for the weak association between ACP/AcpP and FabH.</text>
</comment>
<dbReference type="KEGG" id="hprf:HLPR_17420"/>
<evidence type="ECO:0000256" key="14">
    <source>
        <dbReference type="HAMAP-Rule" id="MF_01815"/>
    </source>
</evidence>
<evidence type="ECO:0000256" key="2">
    <source>
        <dbReference type="ARBA" id="ARBA00008642"/>
    </source>
</evidence>
<keyword evidence="5 14" id="KW-0276">Fatty acid metabolism</keyword>
<feature type="domain" description="Beta-ketoacyl-[acyl-carrier-protein] synthase III C-terminal" evidence="15">
    <location>
        <begin position="238"/>
        <end position="326"/>
    </location>
</feature>
<evidence type="ECO:0000256" key="8">
    <source>
        <dbReference type="ARBA" id="ARBA00023268"/>
    </source>
</evidence>
<evidence type="ECO:0000256" key="6">
    <source>
        <dbReference type="ARBA" id="ARBA00023098"/>
    </source>
</evidence>
<comment type="similarity">
    <text evidence="2 14">Belongs to the thiolase-like superfamily. FabH family.</text>
</comment>
<organism evidence="17 18">
    <name type="scientific">Helicovermis profundi</name>
    <dbReference type="NCBI Taxonomy" id="3065157"/>
    <lineage>
        <taxon>Bacteria</taxon>
        <taxon>Bacillati</taxon>
        <taxon>Bacillota</taxon>
        <taxon>Clostridia</taxon>
        <taxon>Helicovermis</taxon>
    </lineage>
</organism>
<dbReference type="EMBL" id="AP028654">
    <property type="protein sequence ID" value="BEP29411.1"/>
    <property type="molecule type" value="Genomic_DNA"/>
</dbReference>
<keyword evidence="7 14" id="KW-0275">Fatty acid biosynthesis</keyword>
<keyword evidence="9 14" id="KW-0012">Acyltransferase</keyword>
<comment type="catalytic activity">
    <reaction evidence="13">
        <text>3-methylbutanoyl-CoA + malonyl-[ACP] + H(+) = 5-methyl-3-oxohexanoyl-[ACP] + CO2 + CoA</text>
        <dbReference type="Rhea" id="RHEA:42272"/>
        <dbReference type="Rhea" id="RHEA-COMP:9623"/>
        <dbReference type="Rhea" id="RHEA-COMP:9941"/>
        <dbReference type="ChEBI" id="CHEBI:15378"/>
        <dbReference type="ChEBI" id="CHEBI:16526"/>
        <dbReference type="ChEBI" id="CHEBI:57287"/>
        <dbReference type="ChEBI" id="CHEBI:57345"/>
        <dbReference type="ChEBI" id="CHEBI:78449"/>
        <dbReference type="ChEBI" id="CHEBI:78822"/>
        <dbReference type="EC" id="2.3.1.300"/>
    </reaction>
    <physiologicalReaction direction="left-to-right" evidence="13">
        <dbReference type="Rhea" id="RHEA:42273"/>
    </physiologicalReaction>
</comment>
<proteinExistence type="inferred from homology"/>
<sequence>MENVKIIGTGRSLPEKIMTNFDLEKIVDTNDEWIRTRTGISERRIALESEATSDFATKAAIKALEMANIKAEDLDLIIVATITPDMGFPATACIVQDNIGALNAAAFDLEAACSGFLYGVTVGKQFIKTGVYKYVLVIGAETMSKILDFEDRNTCVLFGDGAGAAILGVSDDDSGIKSFEIGADGSGGKYLDLPAGGSRKPASVDTVTSREHYVRMEGNEVFKFAVRKMGSASLNVIKKAGLEISDIDFLVPHQANIRIINSAAKKLKLPLNKVEINLDKYGNTSAASIPMALDQAVRENKIKKGDNVVLVGFGGGLTWGACMIKW</sequence>
<evidence type="ECO:0000256" key="11">
    <source>
        <dbReference type="ARBA" id="ARBA00052407"/>
    </source>
</evidence>
<comment type="catalytic activity">
    <reaction evidence="10">
        <text>malonyl-[ACP] + acetyl-CoA + H(+) = 3-oxobutanoyl-[ACP] + CO2 + CoA</text>
        <dbReference type="Rhea" id="RHEA:12080"/>
        <dbReference type="Rhea" id="RHEA-COMP:9623"/>
        <dbReference type="Rhea" id="RHEA-COMP:9625"/>
        <dbReference type="ChEBI" id="CHEBI:15378"/>
        <dbReference type="ChEBI" id="CHEBI:16526"/>
        <dbReference type="ChEBI" id="CHEBI:57287"/>
        <dbReference type="ChEBI" id="CHEBI:57288"/>
        <dbReference type="ChEBI" id="CHEBI:78449"/>
        <dbReference type="ChEBI" id="CHEBI:78450"/>
        <dbReference type="EC" id="2.3.1.180"/>
    </reaction>
    <physiologicalReaction direction="left-to-right" evidence="10">
        <dbReference type="Rhea" id="RHEA:12081"/>
    </physiologicalReaction>
</comment>
<comment type="catalytic activity">
    <reaction evidence="12">
        <text>2-methylpropanoyl-CoA + malonyl-[ACP] + H(+) = 4-methyl-3-oxopentanoyl-[ACP] + CO2 + CoA</text>
        <dbReference type="Rhea" id="RHEA:42268"/>
        <dbReference type="Rhea" id="RHEA-COMP:9623"/>
        <dbReference type="Rhea" id="RHEA-COMP:9940"/>
        <dbReference type="ChEBI" id="CHEBI:15378"/>
        <dbReference type="ChEBI" id="CHEBI:16526"/>
        <dbReference type="ChEBI" id="CHEBI:57287"/>
        <dbReference type="ChEBI" id="CHEBI:57338"/>
        <dbReference type="ChEBI" id="CHEBI:78449"/>
        <dbReference type="ChEBI" id="CHEBI:78820"/>
        <dbReference type="EC" id="2.3.1.300"/>
    </reaction>
    <physiologicalReaction direction="left-to-right" evidence="12">
        <dbReference type="Rhea" id="RHEA:42269"/>
    </physiologicalReaction>
</comment>
<evidence type="ECO:0000256" key="13">
    <source>
        <dbReference type="ARBA" id="ARBA00052985"/>
    </source>
</evidence>
<dbReference type="FunFam" id="3.40.47.10:FF:000004">
    <property type="entry name" value="3-oxoacyl-[acyl-carrier-protein] synthase 3"/>
    <property type="match status" value="1"/>
</dbReference>
<feature type="active site" evidence="14">
    <location>
        <position position="283"/>
    </location>
</feature>
<dbReference type="GO" id="GO:0004315">
    <property type="term" value="F:3-oxoacyl-[acyl-carrier-protein] synthase activity"/>
    <property type="evidence" value="ECO:0007669"/>
    <property type="project" value="InterPro"/>
</dbReference>
<evidence type="ECO:0000256" key="5">
    <source>
        <dbReference type="ARBA" id="ARBA00022832"/>
    </source>
</evidence>
<evidence type="ECO:0000313" key="17">
    <source>
        <dbReference type="EMBL" id="BEP29411.1"/>
    </source>
</evidence>
<name>A0AAU9E496_9FIRM</name>
<dbReference type="NCBIfam" id="NF006829">
    <property type="entry name" value="PRK09352.1"/>
    <property type="match status" value="1"/>
</dbReference>
<dbReference type="Gene3D" id="3.40.47.10">
    <property type="match status" value="1"/>
</dbReference>
<dbReference type="NCBIfam" id="TIGR00747">
    <property type="entry name" value="fabH"/>
    <property type="match status" value="1"/>
</dbReference>
<dbReference type="InterPro" id="IPR004655">
    <property type="entry name" value="FabH"/>
</dbReference>